<protein>
    <submittedName>
        <fullName evidence="2">Uncharacterized protein</fullName>
    </submittedName>
</protein>
<name>A0AAV0U5S3_9STRA</name>
<dbReference type="Proteomes" id="UP001162029">
    <property type="component" value="Unassembled WGS sequence"/>
</dbReference>
<keyword evidence="1" id="KW-0732">Signal</keyword>
<dbReference type="EMBL" id="CANTFM010000957">
    <property type="protein sequence ID" value="CAI5732346.1"/>
    <property type="molecule type" value="Genomic_DNA"/>
</dbReference>
<feature type="chain" id="PRO_5043773910" evidence="1">
    <location>
        <begin position="25"/>
        <end position="82"/>
    </location>
</feature>
<dbReference type="AlphaFoldDB" id="A0AAV0U5S3"/>
<keyword evidence="3" id="KW-1185">Reference proteome</keyword>
<evidence type="ECO:0000313" key="3">
    <source>
        <dbReference type="Proteomes" id="UP001162029"/>
    </source>
</evidence>
<sequence length="82" mass="8850">MAVGNAVRLLVVLKLMSVEDSAHPMEVVSAVWSQDVPRLIKEEENVELTAVRDDVVDGTVDSQLEVPRGSALSMAGRVCALF</sequence>
<gene>
    <name evidence="2" type="ORF">PDE001_LOCUS5078</name>
</gene>
<comment type="caution">
    <text evidence="2">The sequence shown here is derived from an EMBL/GenBank/DDBJ whole genome shotgun (WGS) entry which is preliminary data.</text>
</comment>
<organism evidence="2 3">
    <name type="scientific">Peronospora destructor</name>
    <dbReference type="NCBI Taxonomy" id="86335"/>
    <lineage>
        <taxon>Eukaryota</taxon>
        <taxon>Sar</taxon>
        <taxon>Stramenopiles</taxon>
        <taxon>Oomycota</taxon>
        <taxon>Peronosporomycetes</taxon>
        <taxon>Peronosporales</taxon>
        <taxon>Peronosporaceae</taxon>
        <taxon>Peronospora</taxon>
    </lineage>
</organism>
<feature type="signal peptide" evidence="1">
    <location>
        <begin position="1"/>
        <end position="24"/>
    </location>
</feature>
<proteinExistence type="predicted"/>
<evidence type="ECO:0000313" key="2">
    <source>
        <dbReference type="EMBL" id="CAI5732346.1"/>
    </source>
</evidence>
<accession>A0AAV0U5S3</accession>
<reference evidence="2" key="1">
    <citation type="submission" date="2022-12" db="EMBL/GenBank/DDBJ databases">
        <authorList>
            <person name="Webb A."/>
        </authorList>
    </citation>
    <scope>NUCLEOTIDE SEQUENCE</scope>
    <source>
        <strain evidence="2">Pd1</strain>
    </source>
</reference>
<evidence type="ECO:0000256" key="1">
    <source>
        <dbReference type="SAM" id="SignalP"/>
    </source>
</evidence>